<dbReference type="eggNOG" id="ENOG502T27G">
    <property type="taxonomic scope" value="Eukaryota"/>
</dbReference>
<dbReference type="GeneID" id="11514357"/>
<feature type="compositionally biased region" description="Polar residues" evidence="1">
    <location>
        <begin position="190"/>
        <end position="210"/>
    </location>
</feature>
<organism evidence="2 3">
    <name type="scientific">Thermothelomyces thermophilus (strain ATCC 42464 / BCRC 31852 / DSM 1799)</name>
    <name type="common">Sporotrichum thermophile</name>
    <dbReference type="NCBI Taxonomy" id="573729"/>
    <lineage>
        <taxon>Eukaryota</taxon>
        <taxon>Fungi</taxon>
        <taxon>Dikarya</taxon>
        <taxon>Ascomycota</taxon>
        <taxon>Pezizomycotina</taxon>
        <taxon>Sordariomycetes</taxon>
        <taxon>Sordariomycetidae</taxon>
        <taxon>Sordariales</taxon>
        <taxon>Chaetomiaceae</taxon>
        <taxon>Thermothelomyces</taxon>
    </lineage>
</organism>
<protein>
    <submittedName>
        <fullName evidence="2">Uncharacterized protein</fullName>
    </submittedName>
</protein>
<dbReference type="OMA" id="TAKMQRQ"/>
<dbReference type="VEuPathDB" id="FungiDB:MYCTH_2307213"/>
<feature type="region of interest" description="Disordered" evidence="1">
    <location>
        <begin position="25"/>
        <end position="211"/>
    </location>
</feature>
<feature type="compositionally biased region" description="Basic residues" evidence="1">
    <location>
        <begin position="124"/>
        <end position="139"/>
    </location>
</feature>
<dbReference type="OrthoDB" id="5366332at2759"/>
<keyword evidence="3" id="KW-1185">Reference proteome</keyword>
<dbReference type="AlphaFoldDB" id="G2QFE0"/>
<dbReference type="HOGENOM" id="CLU_068316_0_0_1"/>
<dbReference type="Proteomes" id="UP000007322">
    <property type="component" value="Chromosome 4"/>
</dbReference>
<evidence type="ECO:0000313" key="3">
    <source>
        <dbReference type="Proteomes" id="UP000007322"/>
    </source>
</evidence>
<dbReference type="InParanoid" id="G2QFE0"/>
<gene>
    <name evidence="2" type="ORF">MYCTH_2307213</name>
</gene>
<dbReference type="KEGG" id="mtm:MYCTH_2307213"/>
<reference evidence="2 3" key="1">
    <citation type="journal article" date="2011" name="Nat. Biotechnol.">
        <title>Comparative genomic analysis of the thermophilic biomass-degrading fungi Myceliophthora thermophila and Thielavia terrestris.</title>
        <authorList>
            <person name="Berka R.M."/>
            <person name="Grigoriev I.V."/>
            <person name="Otillar R."/>
            <person name="Salamov A."/>
            <person name="Grimwood J."/>
            <person name="Reid I."/>
            <person name="Ishmael N."/>
            <person name="John T."/>
            <person name="Darmond C."/>
            <person name="Moisan M.-C."/>
            <person name="Henrissat B."/>
            <person name="Coutinho P.M."/>
            <person name="Lombard V."/>
            <person name="Natvig D.O."/>
            <person name="Lindquist E."/>
            <person name="Schmutz J."/>
            <person name="Lucas S."/>
            <person name="Harris P."/>
            <person name="Powlowski J."/>
            <person name="Bellemare A."/>
            <person name="Taylor D."/>
            <person name="Butler G."/>
            <person name="de Vries R.P."/>
            <person name="Allijn I.E."/>
            <person name="van den Brink J."/>
            <person name="Ushinsky S."/>
            <person name="Storms R."/>
            <person name="Powell A.J."/>
            <person name="Paulsen I.T."/>
            <person name="Elbourne L.D.H."/>
            <person name="Baker S.E."/>
            <person name="Magnuson J."/>
            <person name="LaBoissiere S."/>
            <person name="Clutterbuck A.J."/>
            <person name="Martinez D."/>
            <person name="Wogulis M."/>
            <person name="de Leon A.L."/>
            <person name="Rey M.W."/>
            <person name="Tsang A."/>
        </authorList>
    </citation>
    <scope>NUCLEOTIDE SEQUENCE [LARGE SCALE GENOMIC DNA]</scope>
    <source>
        <strain evidence="3">ATCC 42464 / BCRC 31852 / DSM 1799</strain>
    </source>
</reference>
<evidence type="ECO:0000256" key="1">
    <source>
        <dbReference type="SAM" id="MobiDB-lite"/>
    </source>
</evidence>
<feature type="compositionally biased region" description="Pro residues" evidence="1">
    <location>
        <begin position="53"/>
        <end position="64"/>
    </location>
</feature>
<feature type="compositionally biased region" description="Low complexity" evidence="1">
    <location>
        <begin position="65"/>
        <end position="74"/>
    </location>
</feature>
<accession>G2QFE0</accession>
<sequence length="320" mass="35458">MAAMSHHLSHLAAIDRPDSRVSLARSDTTYHSFQDIDLPEPEAPSGPAQQPAVRPPSPSPPPSPAAAGGAVVVSHCRANEGQPPAAPEMRRKDSGYESIAPPDSPPLPLCPERTSSPVSLFSSTRRRRTRPPHHHHRSSRSGPVSHSHRPRSSRHSVSSPCSSRSLSSPPPSQQQQQPVTYFYFPDFTPSDPTLTESAEQQPAADSTSAALRQCQCEDPAYPPQPPQTTHYWTSDRTRRIEYAAIDAASKGVRGWVMRHVVPECFVPPSKRLIGFEDDRGSVIRYRLELEADEESADAEKSESARAKGWWKGWWFGFRRR</sequence>
<proteinExistence type="predicted"/>
<evidence type="ECO:0000313" key="2">
    <source>
        <dbReference type="EMBL" id="AEO59169.1"/>
    </source>
</evidence>
<feature type="compositionally biased region" description="Low complexity" evidence="1">
    <location>
        <begin position="155"/>
        <end position="167"/>
    </location>
</feature>
<name>G2QFE0_THET4</name>
<dbReference type="RefSeq" id="XP_003664414.1">
    <property type="nucleotide sequence ID" value="XM_003664366.1"/>
</dbReference>
<dbReference type="EMBL" id="CP003005">
    <property type="protein sequence ID" value="AEO59169.1"/>
    <property type="molecule type" value="Genomic_DNA"/>
</dbReference>